<dbReference type="EMBL" id="GL883029">
    <property type="protein sequence ID" value="EGG14317.1"/>
    <property type="molecule type" value="Genomic_DNA"/>
</dbReference>
<proteinExistence type="predicted"/>
<dbReference type="OMA" id="NAGMESC"/>
<dbReference type="RefSeq" id="XP_004351026.1">
    <property type="nucleotide sequence ID" value="XM_004350974.1"/>
</dbReference>
<evidence type="ECO:0000256" key="1">
    <source>
        <dbReference type="SAM" id="SignalP"/>
    </source>
</evidence>
<name>F4QFS0_CACFS</name>
<accession>F4QFS0</accession>
<keyword evidence="3" id="KW-1185">Reference proteome</keyword>
<keyword evidence="1" id="KW-0732">Signal</keyword>
<dbReference type="Proteomes" id="UP000007797">
    <property type="component" value="Unassembled WGS sequence"/>
</dbReference>
<feature type="chain" id="PRO_5003314053" evidence="1">
    <location>
        <begin position="20"/>
        <end position="182"/>
    </location>
</feature>
<dbReference type="AlphaFoldDB" id="F4QFS0"/>
<evidence type="ECO:0000313" key="2">
    <source>
        <dbReference type="EMBL" id="EGG14317.1"/>
    </source>
</evidence>
<dbReference type="KEGG" id="dfa:DFA_12087"/>
<protein>
    <submittedName>
        <fullName evidence="2">Uncharacterized protein</fullName>
    </submittedName>
</protein>
<dbReference type="GeneID" id="14866516"/>
<evidence type="ECO:0000313" key="3">
    <source>
        <dbReference type="Proteomes" id="UP000007797"/>
    </source>
</evidence>
<sequence length="182" mass="20185">MYIRNILLLAALLFSVVLGDQVLFNDNGYGTDIYSDSSAAVSNSTNCGQKANKCILGQIVNENDNIGFRMKPNQFDTDNDRFLEFWMLVEGANGTDVYIFIDTVGTPKKVILNNDTYYVSTTDFSGWVFVRVDVTEANVDAETFNGLHIGVASRPSNLTIAAVNLVENRMHIVEQMNSIIIP</sequence>
<gene>
    <name evidence="2" type="ORF">DFA_12087</name>
</gene>
<dbReference type="OrthoDB" id="10572015at2759"/>
<feature type="signal peptide" evidence="1">
    <location>
        <begin position="1"/>
        <end position="19"/>
    </location>
</feature>
<organism evidence="2 3">
    <name type="scientific">Cavenderia fasciculata</name>
    <name type="common">Slime mold</name>
    <name type="synonym">Dictyostelium fasciculatum</name>
    <dbReference type="NCBI Taxonomy" id="261658"/>
    <lineage>
        <taxon>Eukaryota</taxon>
        <taxon>Amoebozoa</taxon>
        <taxon>Evosea</taxon>
        <taxon>Eumycetozoa</taxon>
        <taxon>Dictyostelia</taxon>
        <taxon>Acytosteliales</taxon>
        <taxon>Cavenderiaceae</taxon>
        <taxon>Cavenderia</taxon>
    </lineage>
</organism>
<reference evidence="3" key="1">
    <citation type="journal article" date="2011" name="Genome Res.">
        <title>Phylogeny-wide analysis of social amoeba genomes highlights ancient origins for complex intercellular communication.</title>
        <authorList>
            <person name="Heidel A.J."/>
            <person name="Lawal H.M."/>
            <person name="Felder M."/>
            <person name="Schilde C."/>
            <person name="Helps N.R."/>
            <person name="Tunggal B."/>
            <person name="Rivero F."/>
            <person name="John U."/>
            <person name="Schleicher M."/>
            <person name="Eichinger L."/>
            <person name="Platzer M."/>
            <person name="Noegel A.A."/>
            <person name="Schaap P."/>
            <person name="Gloeckner G."/>
        </authorList>
    </citation>
    <scope>NUCLEOTIDE SEQUENCE [LARGE SCALE GENOMIC DNA]</scope>
    <source>
        <strain evidence="3">SH3</strain>
    </source>
</reference>